<dbReference type="InterPro" id="IPR033116">
    <property type="entry name" value="TRYPSIN_SER"/>
</dbReference>
<feature type="domain" description="Peptidase S1" evidence="7">
    <location>
        <begin position="20"/>
        <end position="305"/>
    </location>
</feature>
<evidence type="ECO:0000256" key="2">
    <source>
        <dbReference type="ARBA" id="ARBA00022525"/>
    </source>
</evidence>
<comment type="subcellular location">
    <subcellularLocation>
        <location evidence="1">Secreted</location>
    </subcellularLocation>
</comment>
<dbReference type="PROSITE" id="PS50240">
    <property type="entry name" value="TRYPSIN_DOM"/>
    <property type="match status" value="1"/>
</dbReference>
<dbReference type="SUPFAM" id="SSF50494">
    <property type="entry name" value="Trypsin-like serine proteases"/>
    <property type="match status" value="1"/>
</dbReference>
<dbReference type="SMART" id="SM00020">
    <property type="entry name" value="Tryp_SPc"/>
    <property type="match status" value="1"/>
</dbReference>
<keyword evidence="4" id="KW-1015">Disulfide bond</keyword>
<proteinExistence type="predicted"/>
<evidence type="ECO:0000313" key="9">
    <source>
        <dbReference type="Proteomes" id="UP000027037"/>
    </source>
</evidence>
<dbReference type="PROSITE" id="PS51257">
    <property type="entry name" value="PROKAR_LIPOPROTEIN"/>
    <property type="match status" value="1"/>
</dbReference>
<keyword evidence="6" id="KW-0720">Serine protease</keyword>
<dbReference type="GO" id="GO:0004252">
    <property type="term" value="F:serine-type endopeptidase activity"/>
    <property type="evidence" value="ECO:0007669"/>
    <property type="project" value="InterPro"/>
</dbReference>
<dbReference type="InterPro" id="IPR009003">
    <property type="entry name" value="Peptidase_S1_PA"/>
</dbReference>
<dbReference type="OrthoDB" id="267336at2"/>
<keyword evidence="9" id="KW-1185">Reference proteome</keyword>
<dbReference type="AlphaFoldDB" id="A0A062U8Z4"/>
<dbReference type="GO" id="GO:0005576">
    <property type="term" value="C:extracellular region"/>
    <property type="evidence" value="ECO:0007669"/>
    <property type="project" value="UniProtKB-SubCell"/>
</dbReference>
<dbReference type="InterPro" id="IPR043504">
    <property type="entry name" value="Peptidase_S1_PA_chymotrypsin"/>
</dbReference>
<dbReference type="PROSITE" id="PS00135">
    <property type="entry name" value="TRYPSIN_SER"/>
    <property type="match status" value="1"/>
</dbReference>
<dbReference type="Proteomes" id="UP000027037">
    <property type="component" value="Unassembled WGS sequence"/>
</dbReference>
<dbReference type="InterPro" id="IPR001254">
    <property type="entry name" value="Trypsin_dom"/>
</dbReference>
<dbReference type="PANTHER" id="PTHR24253">
    <property type="entry name" value="TRANSMEMBRANE PROTEASE SERINE"/>
    <property type="match status" value="1"/>
</dbReference>
<organism evidence="8 9">
    <name type="scientific">Hyphomonas beringensis</name>
    <dbReference type="NCBI Taxonomy" id="1280946"/>
    <lineage>
        <taxon>Bacteria</taxon>
        <taxon>Pseudomonadati</taxon>
        <taxon>Pseudomonadota</taxon>
        <taxon>Alphaproteobacteria</taxon>
        <taxon>Hyphomonadales</taxon>
        <taxon>Hyphomonadaceae</taxon>
        <taxon>Hyphomonas</taxon>
    </lineage>
</organism>
<dbReference type="FunFam" id="2.40.10.10:FF:000054">
    <property type="entry name" value="Complement C1r subcomponent"/>
    <property type="match status" value="1"/>
</dbReference>
<name>A0A062U8Z4_9PROT</name>
<dbReference type="Gene3D" id="2.40.10.10">
    <property type="entry name" value="Trypsin-like serine proteases"/>
    <property type="match status" value="2"/>
</dbReference>
<protein>
    <recommendedName>
        <fullName evidence="7">Peptidase S1 domain-containing protein</fullName>
    </recommendedName>
</protein>
<evidence type="ECO:0000313" key="8">
    <source>
        <dbReference type="EMBL" id="KCZ54183.1"/>
    </source>
</evidence>
<accession>A0A062U8Z4</accession>
<evidence type="ECO:0000259" key="7">
    <source>
        <dbReference type="PROSITE" id="PS50240"/>
    </source>
</evidence>
<evidence type="ECO:0000256" key="5">
    <source>
        <dbReference type="ARBA" id="ARBA00023180"/>
    </source>
</evidence>
<dbReference type="STRING" id="1280946.HY29_15195"/>
<dbReference type="Pfam" id="PF00089">
    <property type="entry name" value="Trypsin"/>
    <property type="match status" value="1"/>
</dbReference>
<comment type="caution">
    <text evidence="8">The sequence shown here is derived from an EMBL/GenBank/DDBJ whole genome shotgun (WGS) entry which is preliminary data.</text>
</comment>
<keyword evidence="2" id="KW-0964">Secreted</keyword>
<dbReference type="PROSITE" id="PS00134">
    <property type="entry name" value="TRYPSIN_HIS"/>
    <property type="match status" value="1"/>
</dbReference>
<dbReference type="GO" id="GO:0006508">
    <property type="term" value="P:proteolysis"/>
    <property type="evidence" value="ECO:0007669"/>
    <property type="project" value="UniProtKB-KW"/>
</dbReference>
<gene>
    <name evidence="8" type="ORF">HY29_15195</name>
</gene>
<dbReference type="PATRIC" id="fig|1280946.3.peg.2041"/>
<dbReference type="EMBL" id="AWFF01000041">
    <property type="protein sequence ID" value="KCZ54183.1"/>
    <property type="molecule type" value="Genomic_DNA"/>
</dbReference>
<dbReference type="PRINTS" id="PR00722">
    <property type="entry name" value="CHYMOTRYPSIN"/>
</dbReference>
<evidence type="ECO:0000256" key="3">
    <source>
        <dbReference type="ARBA" id="ARBA00022729"/>
    </source>
</evidence>
<dbReference type="PANTHER" id="PTHR24253:SF153">
    <property type="entry name" value="SERINE PROTEASE HEPSIN"/>
    <property type="match status" value="1"/>
</dbReference>
<evidence type="ECO:0000256" key="1">
    <source>
        <dbReference type="ARBA" id="ARBA00004613"/>
    </source>
</evidence>
<keyword evidence="5" id="KW-0325">Glycoprotein</keyword>
<dbReference type="eggNOG" id="COG5640">
    <property type="taxonomic scope" value="Bacteria"/>
</dbReference>
<dbReference type="InterPro" id="IPR001314">
    <property type="entry name" value="Peptidase_S1A"/>
</dbReference>
<keyword evidence="6" id="KW-0378">Hydrolase</keyword>
<evidence type="ECO:0000256" key="6">
    <source>
        <dbReference type="RuleBase" id="RU363034"/>
    </source>
</evidence>
<keyword evidence="6" id="KW-0645">Protease</keyword>
<dbReference type="RefSeq" id="WP_034796487.1">
    <property type="nucleotide sequence ID" value="NZ_AWFF01000041.1"/>
</dbReference>
<dbReference type="CDD" id="cd00190">
    <property type="entry name" value="Tryp_SPc"/>
    <property type="match status" value="1"/>
</dbReference>
<reference evidence="8 9" key="1">
    <citation type="journal article" date="2014" name="Antonie Van Leeuwenhoek">
        <title>Hyphomonas beringensis sp. nov. and Hyphomonas chukchiensis sp. nov., isolated from surface seawater of the Bering Sea and Chukchi Sea.</title>
        <authorList>
            <person name="Li C."/>
            <person name="Lai Q."/>
            <person name="Li G."/>
            <person name="Dong C."/>
            <person name="Wang J."/>
            <person name="Liao Y."/>
            <person name="Shao Z."/>
        </authorList>
    </citation>
    <scope>NUCLEOTIDE SEQUENCE [LARGE SCALE GENOMIC DNA]</scope>
    <source>
        <strain evidence="8 9">25B14_1</strain>
    </source>
</reference>
<keyword evidence="3" id="KW-0732">Signal</keyword>
<dbReference type="InterPro" id="IPR018114">
    <property type="entry name" value="TRYPSIN_HIS"/>
</dbReference>
<sequence length="311" mass="32304">MPGWKSLVGAGLLGMAAACVVAGHDADPEDWPGMASLQAVQGRSVYHECGATMISPEWALTAGHCVEGIEIESDGRAAQYFPDATGEKMQRFGPVILVVGRGDLMEIPRSAVFPIQDIIVHPDYVPGAPEQGNDLALLRIEGKWTGPVAKLDGLSGIVADLSEAASPQTFVAGYGKMGEGARNQSGVSRGGRHVSAPSLILQEGMVPPVDIALCKQQVTDLIATYGMSDLLAGVSVDPVTQICAGVGDVDSCQGDSGGPLMLRTEGDTPVQIGVVSWGLGCARPESPGVYMRVSAYADWISAVAYGAEDPI</sequence>
<evidence type="ECO:0000256" key="4">
    <source>
        <dbReference type="ARBA" id="ARBA00023157"/>
    </source>
</evidence>